<dbReference type="PIRSF" id="PIRSF018008">
    <property type="entry name" value="UCP018008"/>
    <property type="match status" value="1"/>
</dbReference>
<gene>
    <name evidence="2" type="ORF">NG792_19460</name>
</gene>
<evidence type="ECO:0000313" key="2">
    <source>
        <dbReference type="EMBL" id="MCT7979900.1"/>
    </source>
</evidence>
<dbReference type="RefSeq" id="WP_261236521.1">
    <property type="nucleotide sequence ID" value="NZ_JAMXFA010000029.1"/>
</dbReference>
<accession>A0ABT2NB22</accession>
<dbReference type="Pfam" id="PF04250">
    <property type="entry name" value="DUF429"/>
    <property type="match status" value="1"/>
</dbReference>
<organism evidence="2 3">
    <name type="scientific">Laspinema olomoucense D3b</name>
    <dbReference type="NCBI Taxonomy" id="2953688"/>
    <lineage>
        <taxon>Bacteria</taxon>
        <taxon>Bacillati</taxon>
        <taxon>Cyanobacteriota</taxon>
        <taxon>Cyanophyceae</taxon>
        <taxon>Oscillatoriophycideae</taxon>
        <taxon>Oscillatoriales</taxon>
        <taxon>Laspinemataceae</taxon>
        <taxon>Laspinema</taxon>
        <taxon>Laspinema olomoucense</taxon>
    </lineage>
</organism>
<evidence type="ECO:0000256" key="1">
    <source>
        <dbReference type="SAM" id="MobiDB-lite"/>
    </source>
</evidence>
<dbReference type="InterPro" id="IPR007362">
    <property type="entry name" value="DUF429"/>
</dbReference>
<comment type="caution">
    <text evidence="2">The sequence shown here is derived from an EMBL/GenBank/DDBJ whole genome shotgun (WGS) entry which is preliminary data.</text>
</comment>
<name>A0ABT2NB22_9CYAN</name>
<dbReference type="EMBL" id="JAMXFA010000029">
    <property type="protein sequence ID" value="MCT7979900.1"/>
    <property type="molecule type" value="Genomic_DNA"/>
</dbReference>
<feature type="region of interest" description="Disordered" evidence="1">
    <location>
        <begin position="287"/>
        <end position="306"/>
    </location>
</feature>
<sequence length="306" mass="34467">MKFIGIDLGWSSGASGLCCLVWENNQLQLTDLDCKLSTVDILEWVDQRVPEPEPGLIAVDAPTLIPNATGMRLPDKQTHRYFGRYHAGCYPANLNSRFASHTVGFGNSLEMRGFMHAPMMIPQRCDRYQIEVFPHPAMINLFGLSRILKYKKGKLGDRRLELIKLRQYIVEILPNLEPSLSLKSDFWILSEPLDIFIEKLTAKSSKLFKAIEDQLDAIICAYIGAHWWYWGCDRNLVLGVSTDPVTEAYANGYIIIPNHPSVNQITDVGAIHKSPLQISHHISEISEIRGSNPPSTETPKPDVIDL</sequence>
<dbReference type="Proteomes" id="UP001525961">
    <property type="component" value="Unassembled WGS sequence"/>
</dbReference>
<evidence type="ECO:0000313" key="3">
    <source>
        <dbReference type="Proteomes" id="UP001525961"/>
    </source>
</evidence>
<keyword evidence="3" id="KW-1185">Reference proteome</keyword>
<reference evidence="2 3" key="1">
    <citation type="journal article" date="2022" name="Front. Microbiol.">
        <title>High genomic differentiation and limited gene flow indicate recent cryptic speciation within the genus Laspinema (cyanobacteria).</title>
        <authorList>
            <person name="Stanojkovic A."/>
            <person name="Skoupy S."/>
            <person name="Skaloud P."/>
            <person name="Dvorak P."/>
        </authorList>
    </citation>
    <scope>NUCLEOTIDE SEQUENCE [LARGE SCALE GENOMIC DNA]</scope>
    <source>
        <strain evidence="2 3">D3b</strain>
    </source>
</reference>
<protein>
    <submittedName>
        <fullName evidence="2">DUF429 domain-containing protein</fullName>
    </submittedName>
</protein>
<dbReference type="InterPro" id="IPR008306">
    <property type="entry name" value="UCP018008"/>
</dbReference>
<proteinExistence type="predicted"/>